<feature type="domain" description="MoaB/Mog" evidence="14">
    <location>
        <begin position="15"/>
        <end position="162"/>
    </location>
</feature>
<feature type="domain" description="MoaB/Mog" evidence="14">
    <location>
        <begin position="448"/>
        <end position="591"/>
    </location>
</feature>
<name>A0A6P7SAU1_9MOLL</name>
<organism evidence="15 16">
    <name type="scientific">Octopus sinensis</name>
    <name type="common">East Asian common octopus</name>
    <dbReference type="NCBI Taxonomy" id="2607531"/>
    <lineage>
        <taxon>Eukaryota</taxon>
        <taxon>Metazoa</taxon>
        <taxon>Spiralia</taxon>
        <taxon>Lophotrochozoa</taxon>
        <taxon>Mollusca</taxon>
        <taxon>Cephalopoda</taxon>
        <taxon>Coleoidea</taxon>
        <taxon>Octopodiformes</taxon>
        <taxon>Octopoda</taxon>
        <taxon>Incirrata</taxon>
        <taxon>Octopodidae</taxon>
        <taxon>Octopus</taxon>
    </lineage>
</organism>
<sequence length="690" mass="74549">MADCPNEVRNRIRVGLLTVSDTCFSKKADDKSGAGLRALILDDRIIPGVVEVQQVVADELLEIKDILKDWCDSLKLDLILTTGGTGFAPRDVTPEATKMVIEKEAPGLSVAMIQKSLEITPMAVLSRLVCGIRGQTLVINLPGSAKASKECFSFIAVAIPHAINVLKDEHGEVASVHHSMQRNRCSHDEDSSCKNQTNPLPTSFGLRDKLCVNQTPPPQNYRLYHDSSQGPNQDDHIEIPPMYYGGLHYESHVDTTHVANRARQSSYKMISVESALDIILAETPVAETAKFKYSECLGYYLAEDVFAKEPVPPFRASIKDGYAVMSRDGVGKRLVIGSATAGNTSKTRLESSYCMRITTGAPVPQGADAVVQVEDTELLKKANDGKEELEVLIKKSPTTGQDIRPVGADIPQGEKILKRSQRLGPSELGLLATAGVVQAKCFQKPTVAILSTGNELVDPGDVLEHGEVRDSNRITLISLMKEHGFKTIDLGIAEDSPDTLFTKLSIAISEADVVVTSGGVSMGEKDLLKQVLEEDLEAVIHFGRVFMKPGKPTTFATIDTKHGRKLVFGLPGNPVSAVVTCNLFVIPAIYHMSGCPTPRRTVVKAKVDRNIKLDPRPEFHRVVLSWGPGGVGDDDGLPTASSTGNQQSSRLLSMQCANALLALPPHADGRSLVTEGEVLDAILIGNISSM</sequence>
<keyword evidence="5 13" id="KW-0500">Molybdenum</keyword>
<dbReference type="InterPro" id="IPR038987">
    <property type="entry name" value="MoeA-like"/>
</dbReference>
<dbReference type="PANTHER" id="PTHR10192">
    <property type="entry name" value="MOLYBDOPTERIN BIOSYNTHESIS PROTEIN"/>
    <property type="match status" value="1"/>
</dbReference>
<keyword evidence="15" id="KW-1185">Reference proteome</keyword>
<dbReference type="PROSITE" id="PS01079">
    <property type="entry name" value="MOCF_BIOSYNTHESIS_2"/>
    <property type="match status" value="1"/>
</dbReference>
<dbReference type="GO" id="GO:0046872">
    <property type="term" value="F:metal ion binding"/>
    <property type="evidence" value="ECO:0007669"/>
    <property type="project" value="UniProtKB-UniRule"/>
</dbReference>
<dbReference type="FunFam" id="2.170.190.11:FF:000001">
    <property type="entry name" value="Molybdopterin molybdenumtransferase"/>
    <property type="match status" value="1"/>
</dbReference>
<dbReference type="SUPFAM" id="SSF63867">
    <property type="entry name" value="MoeA C-terminal domain-like"/>
    <property type="match status" value="1"/>
</dbReference>
<dbReference type="InterPro" id="IPR036688">
    <property type="entry name" value="MoeA_C_domain_IV_sf"/>
</dbReference>
<dbReference type="Pfam" id="PF00994">
    <property type="entry name" value="MoCF_biosynth"/>
    <property type="match status" value="2"/>
</dbReference>
<evidence type="ECO:0000256" key="6">
    <source>
        <dbReference type="ARBA" id="ARBA00022679"/>
    </source>
</evidence>
<evidence type="ECO:0000256" key="9">
    <source>
        <dbReference type="ARBA" id="ARBA00022840"/>
    </source>
</evidence>
<dbReference type="KEGG" id="osn:115210672"/>
<dbReference type="GO" id="GO:0007529">
    <property type="term" value="P:establishment of synaptic specificity at neuromuscular junction"/>
    <property type="evidence" value="ECO:0007669"/>
    <property type="project" value="TreeGrafter"/>
</dbReference>
<comment type="function">
    <text evidence="13">Catalyzes two steps in the biosynthesis of the molybdenum cofactor. In the first step, molybdopterin is adenylated. Subsequently, molybdate is inserted into adenylated molybdopterin and AMP is released.</text>
</comment>
<dbReference type="InterPro" id="IPR005110">
    <property type="entry name" value="MoeA_linker/N"/>
</dbReference>
<comment type="similarity">
    <text evidence="13">Belongs to the MoeA family.</text>
</comment>
<evidence type="ECO:0000256" key="1">
    <source>
        <dbReference type="ARBA" id="ARBA00001946"/>
    </source>
</evidence>
<evidence type="ECO:0000256" key="3">
    <source>
        <dbReference type="ARBA" id="ARBA00007589"/>
    </source>
</evidence>
<comment type="similarity">
    <text evidence="4">In the C-terminal section; belongs to the MoeA family.</text>
</comment>
<comment type="catalytic activity">
    <reaction evidence="13">
        <text>molybdopterin + ATP + H(+) = adenylyl-molybdopterin + diphosphate</text>
        <dbReference type="Rhea" id="RHEA:31331"/>
        <dbReference type="ChEBI" id="CHEBI:15378"/>
        <dbReference type="ChEBI" id="CHEBI:30616"/>
        <dbReference type="ChEBI" id="CHEBI:33019"/>
        <dbReference type="ChEBI" id="CHEBI:58698"/>
        <dbReference type="ChEBI" id="CHEBI:62727"/>
    </reaction>
</comment>
<evidence type="ECO:0000256" key="8">
    <source>
        <dbReference type="ARBA" id="ARBA00022741"/>
    </source>
</evidence>
<evidence type="ECO:0000256" key="10">
    <source>
        <dbReference type="ARBA" id="ARBA00022842"/>
    </source>
</evidence>
<dbReference type="FunFam" id="3.40.980.10:FF:000001">
    <property type="entry name" value="Molybdopterin molybdenumtransferase"/>
    <property type="match status" value="1"/>
</dbReference>
<dbReference type="GO" id="GO:0061599">
    <property type="term" value="F:molybdopterin molybdotransferase activity"/>
    <property type="evidence" value="ECO:0007669"/>
    <property type="project" value="UniProtKB-UniRule"/>
</dbReference>
<gene>
    <name evidence="16" type="primary">LOC115210672</name>
</gene>
<dbReference type="InterPro" id="IPR001453">
    <property type="entry name" value="MoaB/Mog_dom"/>
</dbReference>
<dbReference type="NCBIfam" id="TIGR00177">
    <property type="entry name" value="molyb_syn"/>
    <property type="match status" value="2"/>
</dbReference>
<reference evidence="16" key="1">
    <citation type="submission" date="2025-08" db="UniProtKB">
        <authorList>
            <consortium name="RefSeq"/>
        </authorList>
    </citation>
    <scope>IDENTIFICATION</scope>
</reference>
<dbReference type="GO" id="GO:0072579">
    <property type="term" value="P:glycine receptor clustering"/>
    <property type="evidence" value="ECO:0007669"/>
    <property type="project" value="TreeGrafter"/>
</dbReference>
<dbReference type="GO" id="GO:0097112">
    <property type="term" value="P:gamma-aminobutyric acid receptor clustering"/>
    <property type="evidence" value="ECO:0007669"/>
    <property type="project" value="TreeGrafter"/>
</dbReference>
<dbReference type="Gene3D" id="2.170.190.11">
    <property type="entry name" value="Molybdopterin biosynthesis moea protein, domain 3"/>
    <property type="match status" value="1"/>
</dbReference>
<dbReference type="GO" id="GO:0098970">
    <property type="term" value="P:postsynaptic neurotransmitter receptor diffusion trapping"/>
    <property type="evidence" value="ECO:0007669"/>
    <property type="project" value="TreeGrafter"/>
</dbReference>
<evidence type="ECO:0000256" key="12">
    <source>
        <dbReference type="ARBA" id="ARBA00023268"/>
    </source>
</evidence>
<dbReference type="PROSITE" id="PS01078">
    <property type="entry name" value="MOCF_BIOSYNTHESIS_1"/>
    <property type="match status" value="1"/>
</dbReference>
<dbReference type="NCBIfam" id="NF045515">
    <property type="entry name" value="Glp_gephyrin"/>
    <property type="match status" value="1"/>
</dbReference>
<evidence type="ECO:0000313" key="16">
    <source>
        <dbReference type="RefSeq" id="XP_029635193.1"/>
    </source>
</evidence>
<dbReference type="GO" id="GO:0099634">
    <property type="term" value="C:postsynaptic specialization membrane"/>
    <property type="evidence" value="ECO:0007669"/>
    <property type="project" value="GOC"/>
</dbReference>
<dbReference type="InterPro" id="IPR036135">
    <property type="entry name" value="MoeA_linker/N_sf"/>
</dbReference>
<dbReference type="GO" id="GO:0005524">
    <property type="term" value="F:ATP binding"/>
    <property type="evidence" value="ECO:0007669"/>
    <property type="project" value="UniProtKB-UniRule"/>
</dbReference>
<dbReference type="AlphaFoldDB" id="A0A6P7SAU1"/>
<evidence type="ECO:0000256" key="5">
    <source>
        <dbReference type="ARBA" id="ARBA00022505"/>
    </source>
</evidence>
<dbReference type="SMART" id="SM00852">
    <property type="entry name" value="MoCF_biosynth"/>
    <property type="match status" value="2"/>
</dbReference>
<keyword evidence="12" id="KW-0511">Multifunctional enzyme</keyword>
<comment type="similarity">
    <text evidence="3">In the N-terminal section; belongs to the MoaB/Mog family.</text>
</comment>
<keyword evidence="9" id="KW-0067">ATP-binding</keyword>
<dbReference type="Gene3D" id="3.40.980.10">
    <property type="entry name" value="MoaB/Mog-like domain"/>
    <property type="match status" value="2"/>
</dbReference>
<dbReference type="Gene3D" id="3.90.105.10">
    <property type="entry name" value="Molybdopterin biosynthesis moea protein, domain 2"/>
    <property type="match status" value="1"/>
</dbReference>
<dbReference type="InterPro" id="IPR005111">
    <property type="entry name" value="MoeA_C_domain_IV"/>
</dbReference>
<evidence type="ECO:0000256" key="13">
    <source>
        <dbReference type="RuleBase" id="RU365090"/>
    </source>
</evidence>
<dbReference type="SUPFAM" id="SSF53218">
    <property type="entry name" value="Molybdenum cofactor biosynthesis proteins"/>
    <property type="match status" value="2"/>
</dbReference>
<evidence type="ECO:0000256" key="11">
    <source>
        <dbReference type="ARBA" id="ARBA00023150"/>
    </source>
</evidence>
<evidence type="ECO:0000313" key="15">
    <source>
        <dbReference type="Proteomes" id="UP000515154"/>
    </source>
</evidence>
<evidence type="ECO:0000256" key="2">
    <source>
        <dbReference type="ARBA" id="ARBA00005046"/>
    </source>
</evidence>
<dbReference type="GO" id="GO:0061598">
    <property type="term" value="F:molybdopterin adenylyltransferase activity"/>
    <property type="evidence" value="ECO:0007669"/>
    <property type="project" value="UniProtKB-UniRule"/>
</dbReference>
<keyword evidence="11 13" id="KW-0501">Molybdenum cofactor biosynthesis</keyword>
<keyword evidence="6 13" id="KW-0808">Transferase</keyword>
<comment type="pathway">
    <text evidence="2 13">Cofactor biosynthesis; molybdopterin biosynthesis.</text>
</comment>
<accession>A0A6P7SAU1</accession>
<keyword evidence="7 13" id="KW-0479">Metal-binding</keyword>
<comment type="cofactor">
    <cofactor evidence="1 13">
        <name>Mg(2+)</name>
        <dbReference type="ChEBI" id="CHEBI:18420"/>
    </cofactor>
</comment>
<dbReference type="PANTHER" id="PTHR10192:SF5">
    <property type="entry name" value="GEPHYRIN"/>
    <property type="match status" value="1"/>
</dbReference>
<dbReference type="FunFam" id="3.40.980.10:FF:000002">
    <property type="entry name" value="Molybdopterin molybdenumtransferase"/>
    <property type="match status" value="1"/>
</dbReference>
<evidence type="ECO:0000259" key="14">
    <source>
        <dbReference type="SMART" id="SM00852"/>
    </source>
</evidence>
<dbReference type="CDD" id="cd00887">
    <property type="entry name" value="MoeA"/>
    <property type="match status" value="1"/>
</dbReference>
<dbReference type="UniPathway" id="UPA00344"/>
<dbReference type="RefSeq" id="XP_029635193.1">
    <property type="nucleotide sequence ID" value="XM_029779333.2"/>
</dbReference>
<keyword evidence="10 13" id="KW-0460">Magnesium</keyword>
<dbReference type="InterPro" id="IPR008284">
    <property type="entry name" value="MoCF_biosynth_CS"/>
</dbReference>
<evidence type="ECO:0000256" key="7">
    <source>
        <dbReference type="ARBA" id="ARBA00022723"/>
    </source>
</evidence>
<dbReference type="Proteomes" id="UP000515154">
    <property type="component" value="Linkage group LG4"/>
</dbReference>
<protein>
    <submittedName>
        <fullName evidence="16">Gephyrin-like</fullName>
    </submittedName>
</protein>
<dbReference type="GO" id="GO:0030425">
    <property type="term" value="C:dendrite"/>
    <property type="evidence" value="ECO:0007669"/>
    <property type="project" value="TreeGrafter"/>
</dbReference>
<dbReference type="InterPro" id="IPR036425">
    <property type="entry name" value="MoaB/Mog-like_dom_sf"/>
</dbReference>
<proteinExistence type="inferred from homology"/>
<keyword evidence="8" id="KW-0547">Nucleotide-binding</keyword>
<dbReference type="Gene3D" id="2.40.340.10">
    <property type="entry name" value="MoeA, C-terminal, domain IV"/>
    <property type="match status" value="1"/>
</dbReference>
<dbReference type="Pfam" id="PF03453">
    <property type="entry name" value="MoeA_N"/>
    <property type="match status" value="1"/>
</dbReference>
<evidence type="ECO:0000256" key="4">
    <source>
        <dbReference type="ARBA" id="ARBA00008339"/>
    </source>
</evidence>
<dbReference type="CDD" id="cd00886">
    <property type="entry name" value="MogA_MoaB"/>
    <property type="match status" value="1"/>
</dbReference>
<dbReference type="SUPFAM" id="SSF63882">
    <property type="entry name" value="MoeA N-terminal region -like"/>
    <property type="match status" value="1"/>
</dbReference>
<dbReference type="GO" id="GO:0006777">
    <property type="term" value="P:Mo-molybdopterin cofactor biosynthetic process"/>
    <property type="evidence" value="ECO:0007669"/>
    <property type="project" value="UniProtKB-UniRule"/>
</dbReference>
<dbReference type="Pfam" id="PF03454">
    <property type="entry name" value="MoeA_C"/>
    <property type="match status" value="1"/>
</dbReference>
<dbReference type="GO" id="GO:0005829">
    <property type="term" value="C:cytosol"/>
    <property type="evidence" value="ECO:0007669"/>
    <property type="project" value="TreeGrafter"/>
</dbReference>
<comment type="catalytic activity">
    <reaction evidence="13">
        <text>adenylyl-molybdopterin + molybdate = Mo-molybdopterin + AMP + H(+)</text>
        <dbReference type="Rhea" id="RHEA:35047"/>
        <dbReference type="ChEBI" id="CHEBI:15378"/>
        <dbReference type="ChEBI" id="CHEBI:36264"/>
        <dbReference type="ChEBI" id="CHEBI:62727"/>
        <dbReference type="ChEBI" id="CHEBI:71302"/>
        <dbReference type="ChEBI" id="CHEBI:456215"/>
    </reaction>
</comment>